<proteinExistence type="predicted"/>
<evidence type="ECO:0000256" key="1">
    <source>
        <dbReference type="SAM" id="MobiDB-lite"/>
    </source>
</evidence>
<feature type="region of interest" description="Disordered" evidence="1">
    <location>
        <begin position="212"/>
        <end position="311"/>
    </location>
</feature>
<dbReference type="EMBL" id="JBBPBN010000047">
    <property type="protein sequence ID" value="KAK8994869.1"/>
    <property type="molecule type" value="Genomic_DNA"/>
</dbReference>
<sequence length="386" mass="44589">MEESREDNEIMFVHDLVAKLSTGKGPQTLFQFSGLSLAKLDTRSQLRCSFYHALFHYTCIKFLSIFMKMLFASIGMLFYNVNDVHFPDNDSINALCSIRLHPPVFEFYQDAYNFSNWSYQPSISSLSFSMKNATVNLVYEGRGRKRCRGNSSRSAGVTAKGRRNGVRATGALSIIPDTRSMVTRSIAMQTMQLEDEGTLYGDETIQDQVEEEMNDDNNPEEQVQPQHEQQEEEQVQPQHEQQEEEQVQPQHEQQEEEQVQPQHEQQEEDQVQPQHEQQVEEQQPQHEQQVEEQQPQQEEQKPANEVVPVPVENKGDGEEMLVLDDLPVICNYDEIWPCSNVGCASGWHYGWDPTNEFGEPFGDANFEPVWDDALWDFKDDDKTKKL</sequence>
<dbReference type="Proteomes" id="UP001396334">
    <property type="component" value="Unassembled WGS sequence"/>
</dbReference>
<feature type="transmembrane region" description="Helical" evidence="2">
    <location>
        <begin position="54"/>
        <end position="79"/>
    </location>
</feature>
<evidence type="ECO:0000313" key="4">
    <source>
        <dbReference type="Proteomes" id="UP001396334"/>
    </source>
</evidence>
<feature type="compositionally biased region" description="Low complexity" evidence="1">
    <location>
        <begin position="271"/>
        <end position="297"/>
    </location>
</feature>
<comment type="caution">
    <text evidence="3">The sequence shown here is derived from an EMBL/GenBank/DDBJ whole genome shotgun (WGS) entry which is preliminary data.</text>
</comment>
<name>A0ABR2Q2G9_9ROSI</name>
<keyword evidence="2" id="KW-1133">Transmembrane helix</keyword>
<reference evidence="3 4" key="1">
    <citation type="journal article" date="2024" name="G3 (Bethesda)">
        <title>Genome assembly of Hibiscus sabdariffa L. provides insights into metabolisms of medicinal natural products.</title>
        <authorList>
            <person name="Kim T."/>
        </authorList>
    </citation>
    <scope>NUCLEOTIDE SEQUENCE [LARGE SCALE GENOMIC DNA]</scope>
    <source>
        <strain evidence="3">TK-2024</strain>
        <tissue evidence="3">Old leaves</tissue>
    </source>
</reference>
<gene>
    <name evidence="3" type="ORF">V6N11_045937</name>
</gene>
<keyword evidence="2" id="KW-0812">Transmembrane</keyword>
<accession>A0ABR2Q2G9</accession>
<evidence type="ECO:0000256" key="2">
    <source>
        <dbReference type="SAM" id="Phobius"/>
    </source>
</evidence>
<keyword evidence="4" id="KW-1185">Reference proteome</keyword>
<protein>
    <submittedName>
        <fullName evidence="3">Uncharacterized protein</fullName>
    </submittedName>
</protein>
<keyword evidence="2" id="KW-0472">Membrane</keyword>
<evidence type="ECO:0000313" key="3">
    <source>
        <dbReference type="EMBL" id="KAK8994869.1"/>
    </source>
</evidence>
<organism evidence="3 4">
    <name type="scientific">Hibiscus sabdariffa</name>
    <name type="common">roselle</name>
    <dbReference type="NCBI Taxonomy" id="183260"/>
    <lineage>
        <taxon>Eukaryota</taxon>
        <taxon>Viridiplantae</taxon>
        <taxon>Streptophyta</taxon>
        <taxon>Embryophyta</taxon>
        <taxon>Tracheophyta</taxon>
        <taxon>Spermatophyta</taxon>
        <taxon>Magnoliopsida</taxon>
        <taxon>eudicotyledons</taxon>
        <taxon>Gunneridae</taxon>
        <taxon>Pentapetalae</taxon>
        <taxon>rosids</taxon>
        <taxon>malvids</taxon>
        <taxon>Malvales</taxon>
        <taxon>Malvaceae</taxon>
        <taxon>Malvoideae</taxon>
        <taxon>Hibiscus</taxon>
    </lineage>
</organism>